<proteinExistence type="predicted"/>
<gene>
    <name evidence="2" type="ORF">ZIOFF_013054</name>
</gene>
<evidence type="ECO:0000313" key="3">
    <source>
        <dbReference type="Proteomes" id="UP000734854"/>
    </source>
</evidence>
<feature type="compositionally biased region" description="Basic and acidic residues" evidence="1">
    <location>
        <begin position="24"/>
        <end position="54"/>
    </location>
</feature>
<feature type="region of interest" description="Disordered" evidence="1">
    <location>
        <begin position="79"/>
        <end position="99"/>
    </location>
</feature>
<name>A0A8J5LTX0_ZINOF</name>
<dbReference type="Proteomes" id="UP000734854">
    <property type="component" value="Unassembled WGS sequence"/>
</dbReference>
<sequence>MGLLVGVLGHDGGEERVVVANTKAKSEAEEAERGHDGFGSPTEREVGGHEVDDHQHQRHVIDLLAAEPIAEPIEEVLAGERAAEGDAGDDDREVGRQRSRRYRDGVGVVDLVEELGDGGVAEEVLGVSEESHAGDDDSYKVVPLRLGCVQHVQHLQLRCYLGTKGEEEVVERDEKGLTSNESPFLNASTQPFFKIEVRIQYQCIKEVSWAKGDAEKEKYPSFWTVYSRKSTRPPPSALRESLTFYFLHCLVLISTSG</sequence>
<feature type="region of interest" description="Disordered" evidence="1">
    <location>
        <begin position="23"/>
        <end position="54"/>
    </location>
</feature>
<dbReference type="EMBL" id="JACMSC010000004">
    <property type="protein sequence ID" value="KAG6523201.1"/>
    <property type="molecule type" value="Genomic_DNA"/>
</dbReference>
<dbReference type="AlphaFoldDB" id="A0A8J5LTX0"/>
<comment type="caution">
    <text evidence="2">The sequence shown here is derived from an EMBL/GenBank/DDBJ whole genome shotgun (WGS) entry which is preliminary data.</text>
</comment>
<organism evidence="2 3">
    <name type="scientific">Zingiber officinale</name>
    <name type="common">Ginger</name>
    <name type="synonym">Amomum zingiber</name>
    <dbReference type="NCBI Taxonomy" id="94328"/>
    <lineage>
        <taxon>Eukaryota</taxon>
        <taxon>Viridiplantae</taxon>
        <taxon>Streptophyta</taxon>
        <taxon>Embryophyta</taxon>
        <taxon>Tracheophyta</taxon>
        <taxon>Spermatophyta</taxon>
        <taxon>Magnoliopsida</taxon>
        <taxon>Liliopsida</taxon>
        <taxon>Zingiberales</taxon>
        <taxon>Zingiberaceae</taxon>
        <taxon>Zingiber</taxon>
    </lineage>
</organism>
<protein>
    <submittedName>
        <fullName evidence="2">Uncharacterized protein</fullName>
    </submittedName>
</protein>
<reference evidence="2 3" key="1">
    <citation type="submission" date="2020-08" db="EMBL/GenBank/DDBJ databases">
        <title>Plant Genome Project.</title>
        <authorList>
            <person name="Zhang R.-G."/>
        </authorList>
    </citation>
    <scope>NUCLEOTIDE SEQUENCE [LARGE SCALE GENOMIC DNA]</scope>
    <source>
        <tissue evidence="2">Rhizome</tissue>
    </source>
</reference>
<evidence type="ECO:0000256" key="1">
    <source>
        <dbReference type="SAM" id="MobiDB-lite"/>
    </source>
</evidence>
<evidence type="ECO:0000313" key="2">
    <source>
        <dbReference type="EMBL" id="KAG6523201.1"/>
    </source>
</evidence>
<accession>A0A8J5LTX0</accession>
<keyword evidence="3" id="KW-1185">Reference proteome</keyword>